<proteinExistence type="inferred from homology"/>
<dbReference type="GO" id="GO:0008237">
    <property type="term" value="F:metallopeptidase activity"/>
    <property type="evidence" value="ECO:0007669"/>
    <property type="project" value="UniProtKB-KW"/>
</dbReference>
<dbReference type="InterPro" id="IPR000555">
    <property type="entry name" value="JAMM/MPN+_dom"/>
</dbReference>
<evidence type="ECO:0000256" key="8">
    <source>
        <dbReference type="SAM" id="MobiDB-lite"/>
    </source>
</evidence>
<keyword evidence="4" id="KW-0833">Ubl conjugation pathway</keyword>
<gene>
    <name evidence="10" type="ORF">MCOR_4546</name>
</gene>
<dbReference type="Proteomes" id="UP000507470">
    <property type="component" value="Unassembled WGS sequence"/>
</dbReference>
<dbReference type="InterPro" id="IPR040749">
    <property type="entry name" value="BRCC36_C"/>
</dbReference>
<keyword evidence="6" id="KW-0862">Zinc</keyword>
<keyword evidence="7" id="KW-0482">Metalloprotease</keyword>
<dbReference type="Pfam" id="PF01398">
    <property type="entry name" value="JAB"/>
    <property type="match status" value="1"/>
</dbReference>
<feature type="region of interest" description="Disordered" evidence="8">
    <location>
        <begin position="351"/>
        <end position="387"/>
    </location>
</feature>
<keyword evidence="11" id="KW-1185">Reference proteome</keyword>
<dbReference type="EC" id="3.4.19.-" evidence="10"/>
<sequence>MVIKCVCLESDAYMVCLTHALSTEREEVMGLLIGEIDENRISHISAVIMLQRSDKQADRVEISPEQLSDASTKAERMAKELCRPMRVLGWYHSHPHITVWPSHVDVQTQAMYQMMDEGFVGLIFSVFNEDKSTKLNRIEVTCFQSIDQAMEDYPPQYVRKEVPFYIEPSKGIGRACMDSLVQLPRILCQEETEAFCKTTNGTDLDLITKLHNVSVYTKSLCHITEVMSGPLIQALENRLETNRSRIQTLQARKLHIEKQLKETAEINKDNIRQISCNNTHNTEDNIRQITSNNTHNTEDNIRQITSNNTHTTEDNTSQIKINNAQSREDNIRQIMSNNAHNTEVNIRQITSNSTHNTEDNNRQITSNSTHNTEDNTVTGQYRGQINK</sequence>
<dbReference type="GO" id="GO:0006508">
    <property type="term" value="P:proteolysis"/>
    <property type="evidence" value="ECO:0007669"/>
    <property type="project" value="UniProtKB-KW"/>
</dbReference>
<protein>
    <submittedName>
        <fullName evidence="10">BRCC3</fullName>
        <ecNumber evidence="10">3.4.19.-</ecNumber>
    </submittedName>
</protein>
<evidence type="ECO:0000313" key="10">
    <source>
        <dbReference type="EMBL" id="CAC5362959.1"/>
    </source>
</evidence>
<dbReference type="PROSITE" id="PS50249">
    <property type="entry name" value="MPN"/>
    <property type="match status" value="1"/>
</dbReference>
<reference evidence="10 11" key="1">
    <citation type="submission" date="2020-06" db="EMBL/GenBank/DDBJ databases">
        <authorList>
            <person name="Li R."/>
            <person name="Bekaert M."/>
        </authorList>
    </citation>
    <scope>NUCLEOTIDE SEQUENCE [LARGE SCALE GENOMIC DNA]</scope>
    <source>
        <strain evidence="11">wild</strain>
    </source>
</reference>
<dbReference type="AlphaFoldDB" id="A0A6J8A7P9"/>
<evidence type="ECO:0000256" key="5">
    <source>
        <dbReference type="ARBA" id="ARBA00022801"/>
    </source>
</evidence>
<evidence type="ECO:0000256" key="4">
    <source>
        <dbReference type="ARBA" id="ARBA00022786"/>
    </source>
</evidence>
<dbReference type="EMBL" id="CACVKT020000783">
    <property type="protein sequence ID" value="CAC5362959.1"/>
    <property type="molecule type" value="Genomic_DNA"/>
</dbReference>
<dbReference type="SUPFAM" id="SSF102712">
    <property type="entry name" value="JAB1/MPN domain"/>
    <property type="match status" value="1"/>
</dbReference>
<evidence type="ECO:0000259" key="9">
    <source>
        <dbReference type="PROSITE" id="PS50249"/>
    </source>
</evidence>
<dbReference type="GO" id="GO:0006281">
    <property type="term" value="P:DNA repair"/>
    <property type="evidence" value="ECO:0007669"/>
    <property type="project" value="InterPro"/>
</dbReference>
<dbReference type="OrthoDB" id="446074at2759"/>
<dbReference type="GO" id="GO:0070531">
    <property type="term" value="C:BRCA1-A complex"/>
    <property type="evidence" value="ECO:0007669"/>
    <property type="project" value="InterPro"/>
</dbReference>
<dbReference type="Gene3D" id="3.40.140.10">
    <property type="entry name" value="Cytidine Deaminase, domain 2"/>
    <property type="match status" value="1"/>
</dbReference>
<evidence type="ECO:0000313" key="11">
    <source>
        <dbReference type="Proteomes" id="UP000507470"/>
    </source>
</evidence>
<dbReference type="InterPro" id="IPR037518">
    <property type="entry name" value="MPN"/>
</dbReference>
<keyword evidence="5 10" id="KW-0378">Hydrolase</keyword>
<evidence type="ECO:0000256" key="2">
    <source>
        <dbReference type="ARBA" id="ARBA00022670"/>
    </source>
</evidence>
<dbReference type="Pfam" id="PF18110">
    <property type="entry name" value="BRCC36_C"/>
    <property type="match status" value="1"/>
</dbReference>
<comment type="similarity">
    <text evidence="1">Belongs to the peptidase M67A family. BRCC36 subfamily.</text>
</comment>
<dbReference type="SMART" id="SM00232">
    <property type="entry name" value="JAB_MPN"/>
    <property type="match status" value="1"/>
</dbReference>
<accession>A0A6J8A7P9</accession>
<evidence type="ECO:0000256" key="7">
    <source>
        <dbReference type="ARBA" id="ARBA00023049"/>
    </source>
</evidence>
<dbReference type="GO" id="GO:0070536">
    <property type="term" value="P:protein K63-linked deubiquitination"/>
    <property type="evidence" value="ECO:0007669"/>
    <property type="project" value="InterPro"/>
</dbReference>
<feature type="compositionally biased region" description="Polar residues" evidence="8">
    <location>
        <begin position="362"/>
        <end position="387"/>
    </location>
</feature>
<evidence type="ECO:0000256" key="3">
    <source>
        <dbReference type="ARBA" id="ARBA00022723"/>
    </source>
</evidence>
<dbReference type="CDD" id="cd08068">
    <property type="entry name" value="MPN_BRCC36"/>
    <property type="match status" value="1"/>
</dbReference>
<dbReference type="InterPro" id="IPR033860">
    <property type="entry name" value="MPN_BRCC36"/>
</dbReference>
<evidence type="ECO:0000256" key="6">
    <source>
        <dbReference type="ARBA" id="ARBA00022833"/>
    </source>
</evidence>
<dbReference type="InterPro" id="IPR050242">
    <property type="entry name" value="JAMM_MPN+_peptidase_M67A"/>
</dbReference>
<keyword evidence="2" id="KW-0645">Protease</keyword>
<dbReference type="GO" id="GO:0070552">
    <property type="term" value="C:BRISC complex"/>
    <property type="evidence" value="ECO:0007669"/>
    <property type="project" value="InterPro"/>
</dbReference>
<dbReference type="PANTHER" id="PTHR10410">
    <property type="entry name" value="EUKARYOTIC TRANSLATION INITIATION FACTOR 3 -RELATED"/>
    <property type="match status" value="1"/>
</dbReference>
<dbReference type="GO" id="GO:0004843">
    <property type="term" value="F:cysteine-type deubiquitinase activity"/>
    <property type="evidence" value="ECO:0007669"/>
    <property type="project" value="InterPro"/>
</dbReference>
<feature type="domain" description="MPN" evidence="9">
    <location>
        <begin position="6"/>
        <end position="149"/>
    </location>
</feature>
<keyword evidence="3" id="KW-0479">Metal-binding</keyword>
<organism evidence="10 11">
    <name type="scientific">Mytilus coruscus</name>
    <name type="common">Sea mussel</name>
    <dbReference type="NCBI Taxonomy" id="42192"/>
    <lineage>
        <taxon>Eukaryota</taxon>
        <taxon>Metazoa</taxon>
        <taxon>Spiralia</taxon>
        <taxon>Lophotrochozoa</taxon>
        <taxon>Mollusca</taxon>
        <taxon>Bivalvia</taxon>
        <taxon>Autobranchia</taxon>
        <taxon>Pteriomorphia</taxon>
        <taxon>Mytilida</taxon>
        <taxon>Mytiloidea</taxon>
        <taxon>Mytilidae</taxon>
        <taxon>Mytilinae</taxon>
        <taxon>Mytilus</taxon>
    </lineage>
</organism>
<name>A0A6J8A7P9_MYTCO</name>
<dbReference type="GO" id="GO:0046872">
    <property type="term" value="F:metal ion binding"/>
    <property type="evidence" value="ECO:0007669"/>
    <property type="project" value="UniProtKB-KW"/>
</dbReference>
<evidence type="ECO:0000256" key="1">
    <source>
        <dbReference type="ARBA" id="ARBA00008021"/>
    </source>
</evidence>